<dbReference type="Pfam" id="PF08352">
    <property type="entry name" value="oligo_HPY"/>
    <property type="match status" value="1"/>
</dbReference>
<dbReference type="GO" id="GO:0005886">
    <property type="term" value="C:plasma membrane"/>
    <property type="evidence" value="ECO:0007669"/>
    <property type="project" value="UniProtKB-SubCell"/>
</dbReference>
<keyword evidence="5" id="KW-0997">Cell inner membrane</keyword>
<keyword evidence="9" id="KW-0472">Membrane</keyword>
<evidence type="ECO:0000256" key="6">
    <source>
        <dbReference type="ARBA" id="ARBA00022741"/>
    </source>
</evidence>
<dbReference type="PROSITE" id="PS00211">
    <property type="entry name" value="ABC_TRANSPORTER_1"/>
    <property type="match status" value="1"/>
</dbReference>
<dbReference type="NCBIfam" id="TIGR01727">
    <property type="entry name" value="oligo_HPY"/>
    <property type="match status" value="1"/>
</dbReference>
<evidence type="ECO:0000256" key="5">
    <source>
        <dbReference type="ARBA" id="ARBA00022519"/>
    </source>
</evidence>
<dbReference type="SUPFAM" id="SSF52540">
    <property type="entry name" value="P-loop containing nucleoside triphosphate hydrolases"/>
    <property type="match status" value="1"/>
</dbReference>
<dbReference type="Proteomes" id="UP000679749">
    <property type="component" value="Unassembled WGS sequence"/>
</dbReference>
<dbReference type="CDD" id="cd03257">
    <property type="entry name" value="ABC_NikE_OppD_transporters"/>
    <property type="match status" value="1"/>
</dbReference>
<keyword evidence="4" id="KW-1003">Cell membrane</keyword>
<dbReference type="InterPro" id="IPR027417">
    <property type="entry name" value="P-loop_NTPase"/>
</dbReference>
<evidence type="ECO:0000313" key="12">
    <source>
        <dbReference type="Proteomes" id="UP000679749"/>
    </source>
</evidence>
<dbReference type="AlphaFoldDB" id="A0A942YX42"/>
<comment type="subcellular location">
    <subcellularLocation>
        <location evidence="1">Cell membrane</location>
        <topology evidence="1">Peripheral membrane protein</topology>
    </subcellularLocation>
</comment>
<dbReference type="PANTHER" id="PTHR43297:SF14">
    <property type="entry name" value="ATPASE AAA-TYPE CORE DOMAIN-CONTAINING PROTEIN"/>
    <property type="match status" value="1"/>
</dbReference>
<keyword evidence="7 11" id="KW-0067">ATP-binding</keyword>
<evidence type="ECO:0000313" key="11">
    <source>
        <dbReference type="EMBL" id="MBS4214695.1"/>
    </source>
</evidence>
<accession>A0A942YX42</accession>
<dbReference type="GO" id="GO:0005524">
    <property type="term" value="F:ATP binding"/>
    <property type="evidence" value="ECO:0007669"/>
    <property type="project" value="UniProtKB-KW"/>
</dbReference>
<dbReference type="RefSeq" id="WP_213119216.1">
    <property type="nucleotide sequence ID" value="NZ_JAGYPF010000004.1"/>
</dbReference>
<name>A0A942YX42_9BACI</name>
<evidence type="ECO:0000256" key="7">
    <source>
        <dbReference type="ARBA" id="ARBA00022840"/>
    </source>
</evidence>
<comment type="caution">
    <text evidence="11">The sequence shown here is derived from an EMBL/GenBank/DDBJ whole genome shotgun (WGS) entry which is preliminary data.</text>
</comment>
<dbReference type="PROSITE" id="PS50893">
    <property type="entry name" value="ABC_TRANSPORTER_2"/>
    <property type="match status" value="1"/>
</dbReference>
<sequence length="321" mass="35772">MLSPVLNINNLNVETTGRDAYSILDNIHFQVQAGETLAIVGESGSGKSMTALSILGLLPESGLRISSGEVLLEETNLTNLSDKNMNQIRGKEIGMIFQEPMTSLNPSFTIGNQLAETFKYHTNFFRKEIREQSIELLRRVKIPDPEEKLKAYPHELSGGMRQRVMIAMALACNPKVLIADEPTTALDVTIQAQILDILSDLQKSYGMTVILITHDLGVVAETCSRVIVMYAGQIVEEGSVDEIFESPKHPYTKALLLSMPMLGTSKKKLHTIKGVVPDIKKMPTGCRFHPRCEMATDMCRQQAPKLEQTEDGRRVRCWNKL</sequence>
<dbReference type="SMART" id="SM00382">
    <property type="entry name" value="AAA"/>
    <property type="match status" value="1"/>
</dbReference>
<keyword evidence="6" id="KW-0547">Nucleotide-binding</keyword>
<evidence type="ECO:0000256" key="2">
    <source>
        <dbReference type="ARBA" id="ARBA00005417"/>
    </source>
</evidence>
<evidence type="ECO:0000256" key="4">
    <source>
        <dbReference type="ARBA" id="ARBA00022475"/>
    </source>
</evidence>
<dbReference type="GO" id="GO:0015833">
    <property type="term" value="P:peptide transport"/>
    <property type="evidence" value="ECO:0007669"/>
    <property type="project" value="InterPro"/>
</dbReference>
<dbReference type="InterPro" id="IPR003439">
    <property type="entry name" value="ABC_transporter-like_ATP-bd"/>
</dbReference>
<gene>
    <name evidence="11" type="ORF">KHA99_19800</name>
</gene>
<keyword evidence="8" id="KW-1278">Translocase</keyword>
<dbReference type="FunFam" id="3.40.50.300:FF:000016">
    <property type="entry name" value="Oligopeptide ABC transporter ATP-binding component"/>
    <property type="match status" value="1"/>
</dbReference>
<organism evidence="11 12">
    <name type="scientific">Neobacillus rhizophilus</name>
    <dbReference type="NCBI Taxonomy" id="2833579"/>
    <lineage>
        <taxon>Bacteria</taxon>
        <taxon>Bacillati</taxon>
        <taxon>Bacillota</taxon>
        <taxon>Bacilli</taxon>
        <taxon>Bacillales</taxon>
        <taxon>Bacillaceae</taxon>
        <taxon>Neobacillus</taxon>
    </lineage>
</organism>
<keyword evidence="3" id="KW-0813">Transport</keyword>
<dbReference type="InterPro" id="IPR050388">
    <property type="entry name" value="ABC_Ni/Peptide_Import"/>
</dbReference>
<evidence type="ECO:0000259" key="10">
    <source>
        <dbReference type="PROSITE" id="PS50893"/>
    </source>
</evidence>
<feature type="domain" description="ABC transporter" evidence="10">
    <location>
        <begin position="8"/>
        <end position="256"/>
    </location>
</feature>
<comment type="similarity">
    <text evidence="2">Belongs to the ABC transporter superfamily.</text>
</comment>
<dbReference type="InterPro" id="IPR013563">
    <property type="entry name" value="Oligopep_ABC_C"/>
</dbReference>
<proteinExistence type="inferred from homology"/>
<protein>
    <submittedName>
        <fullName evidence="11">ABC transporter ATP-binding protein</fullName>
    </submittedName>
</protein>
<dbReference type="Gene3D" id="3.40.50.300">
    <property type="entry name" value="P-loop containing nucleotide triphosphate hydrolases"/>
    <property type="match status" value="1"/>
</dbReference>
<dbReference type="PANTHER" id="PTHR43297">
    <property type="entry name" value="OLIGOPEPTIDE TRANSPORT ATP-BINDING PROTEIN APPD"/>
    <property type="match status" value="1"/>
</dbReference>
<evidence type="ECO:0000256" key="9">
    <source>
        <dbReference type="ARBA" id="ARBA00023136"/>
    </source>
</evidence>
<keyword evidence="12" id="KW-1185">Reference proteome</keyword>
<evidence type="ECO:0000256" key="3">
    <source>
        <dbReference type="ARBA" id="ARBA00022448"/>
    </source>
</evidence>
<dbReference type="InterPro" id="IPR003593">
    <property type="entry name" value="AAA+_ATPase"/>
</dbReference>
<evidence type="ECO:0000256" key="8">
    <source>
        <dbReference type="ARBA" id="ARBA00022967"/>
    </source>
</evidence>
<reference evidence="11" key="1">
    <citation type="submission" date="2021-05" db="EMBL/GenBank/DDBJ databases">
        <title>Novel Bacillus species.</title>
        <authorList>
            <person name="Liu G."/>
        </authorList>
    </citation>
    <scope>NUCLEOTIDE SEQUENCE</scope>
    <source>
        <strain evidence="11">FJAT-49825</strain>
    </source>
</reference>
<dbReference type="EMBL" id="JAGYPF010000004">
    <property type="protein sequence ID" value="MBS4214695.1"/>
    <property type="molecule type" value="Genomic_DNA"/>
</dbReference>
<dbReference type="Pfam" id="PF00005">
    <property type="entry name" value="ABC_tran"/>
    <property type="match status" value="1"/>
</dbReference>
<dbReference type="InterPro" id="IPR017871">
    <property type="entry name" value="ABC_transporter-like_CS"/>
</dbReference>
<evidence type="ECO:0000256" key="1">
    <source>
        <dbReference type="ARBA" id="ARBA00004202"/>
    </source>
</evidence>
<dbReference type="GO" id="GO:0016887">
    <property type="term" value="F:ATP hydrolysis activity"/>
    <property type="evidence" value="ECO:0007669"/>
    <property type="project" value="InterPro"/>
</dbReference>